<keyword evidence="3 4" id="KW-0862">Zinc</keyword>
<protein>
    <recommendedName>
        <fullName evidence="6">C3H1-type domain-containing protein</fullName>
    </recommendedName>
</protein>
<evidence type="ECO:0000256" key="1">
    <source>
        <dbReference type="ARBA" id="ARBA00022723"/>
    </source>
</evidence>
<dbReference type="InterPro" id="IPR000571">
    <property type="entry name" value="Znf_CCCH"/>
</dbReference>
<keyword evidence="1 4" id="KW-0479">Metal-binding</keyword>
<feature type="domain" description="C3H1-type" evidence="6">
    <location>
        <begin position="11"/>
        <end position="39"/>
    </location>
</feature>
<evidence type="ECO:0000256" key="4">
    <source>
        <dbReference type="PROSITE-ProRule" id="PRU00723"/>
    </source>
</evidence>
<dbReference type="SUPFAM" id="SSF90229">
    <property type="entry name" value="CCCH zinc finger"/>
    <property type="match status" value="1"/>
</dbReference>
<feature type="compositionally biased region" description="Low complexity" evidence="5">
    <location>
        <begin position="1"/>
        <end position="10"/>
    </location>
</feature>
<evidence type="ECO:0000259" key="6">
    <source>
        <dbReference type="PROSITE" id="PS50103"/>
    </source>
</evidence>
<reference evidence="7" key="1">
    <citation type="journal article" date="2021" name="Nat. Commun.">
        <title>Genetic determinants of endophytism in the Arabidopsis root mycobiome.</title>
        <authorList>
            <person name="Mesny F."/>
            <person name="Miyauchi S."/>
            <person name="Thiergart T."/>
            <person name="Pickel B."/>
            <person name="Atanasova L."/>
            <person name="Karlsson M."/>
            <person name="Huettel B."/>
            <person name="Barry K.W."/>
            <person name="Haridas S."/>
            <person name="Chen C."/>
            <person name="Bauer D."/>
            <person name="Andreopoulos W."/>
            <person name="Pangilinan J."/>
            <person name="LaButti K."/>
            <person name="Riley R."/>
            <person name="Lipzen A."/>
            <person name="Clum A."/>
            <person name="Drula E."/>
            <person name="Henrissat B."/>
            <person name="Kohler A."/>
            <person name="Grigoriev I.V."/>
            <person name="Martin F.M."/>
            <person name="Hacquard S."/>
        </authorList>
    </citation>
    <scope>NUCLEOTIDE SEQUENCE</scope>
    <source>
        <strain evidence="7">MPI-CAGE-AT-0021</strain>
    </source>
</reference>
<evidence type="ECO:0000256" key="2">
    <source>
        <dbReference type="ARBA" id="ARBA00022771"/>
    </source>
</evidence>
<organism evidence="7 8">
    <name type="scientific">Dactylonectria estremocensis</name>
    <dbReference type="NCBI Taxonomy" id="1079267"/>
    <lineage>
        <taxon>Eukaryota</taxon>
        <taxon>Fungi</taxon>
        <taxon>Dikarya</taxon>
        <taxon>Ascomycota</taxon>
        <taxon>Pezizomycotina</taxon>
        <taxon>Sordariomycetes</taxon>
        <taxon>Hypocreomycetidae</taxon>
        <taxon>Hypocreales</taxon>
        <taxon>Nectriaceae</taxon>
        <taxon>Dactylonectria</taxon>
    </lineage>
</organism>
<keyword evidence="2 4" id="KW-0863">Zinc-finger</keyword>
<dbReference type="OrthoDB" id="6105938at2759"/>
<keyword evidence="8" id="KW-1185">Reference proteome</keyword>
<proteinExistence type="predicted"/>
<evidence type="ECO:0000256" key="5">
    <source>
        <dbReference type="SAM" id="MobiDB-lite"/>
    </source>
</evidence>
<dbReference type="InterPro" id="IPR036855">
    <property type="entry name" value="Znf_CCCH_sf"/>
</dbReference>
<dbReference type="Proteomes" id="UP000717696">
    <property type="component" value="Unassembled WGS sequence"/>
</dbReference>
<evidence type="ECO:0000256" key="3">
    <source>
        <dbReference type="ARBA" id="ARBA00022833"/>
    </source>
</evidence>
<evidence type="ECO:0000313" key="7">
    <source>
        <dbReference type="EMBL" id="KAH7162403.1"/>
    </source>
</evidence>
<dbReference type="GO" id="GO:0008270">
    <property type="term" value="F:zinc ion binding"/>
    <property type="evidence" value="ECO:0007669"/>
    <property type="project" value="UniProtKB-KW"/>
</dbReference>
<dbReference type="PANTHER" id="PTHR38846:SF1">
    <property type="entry name" value="C3H1-TYPE DOMAIN-CONTAINING PROTEIN"/>
    <property type="match status" value="1"/>
</dbReference>
<accession>A0A9P9FJ17</accession>
<dbReference type="PANTHER" id="PTHR38846">
    <property type="entry name" value="C3H1-TYPE DOMAIN-CONTAINING PROTEIN"/>
    <property type="match status" value="1"/>
</dbReference>
<feature type="zinc finger region" description="C3H1-type" evidence="4">
    <location>
        <begin position="11"/>
        <end position="39"/>
    </location>
</feature>
<sequence>MELTKTNTSVKNKKKPCRQFQKSGACTYGESCKFAHYRRTSPQYQEQARDDETSLHRAEGGATDPMSEFFSRYPGFRYRRDAPFWAEFRRMSKHYKWNNYQRREHVEDFKTAMTKQFNNTFGTDEESLDAWQELCRTIGIGVPNTLKEARLRVQRTHVNLVDLVESPTTGQKAKIFPTVEALRKYTIDEKKIFPRDEAYAGGLLKTLLRQIFPIPKKTPAKQPNRKRVDSGVDLGTSFVLEGAMQGV</sequence>
<dbReference type="Gene3D" id="4.10.1000.10">
    <property type="entry name" value="Zinc finger, CCCH-type"/>
    <property type="match status" value="1"/>
</dbReference>
<feature type="region of interest" description="Disordered" evidence="5">
    <location>
        <begin position="1"/>
        <end position="22"/>
    </location>
</feature>
<dbReference type="EMBL" id="JAGMUU010000001">
    <property type="protein sequence ID" value="KAH7162403.1"/>
    <property type="molecule type" value="Genomic_DNA"/>
</dbReference>
<dbReference type="Pfam" id="PF00642">
    <property type="entry name" value="zf-CCCH"/>
    <property type="match status" value="1"/>
</dbReference>
<comment type="caution">
    <text evidence="7">The sequence shown here is derived from an EMBL/GenBank/DDBJ whole genome shotgun (WGS) entry which is preliminary data.</text>
</comment>
<dbReference type="AlphaFoldDB" id="A0A9P9FJ17"/>
<name>A0A9P9FJ17_9HYPO</name>
<gene>
    <name evidence="7" type="ORF">B0J13DRAFT_9682</name>
</gene>
<evidence type="ECO:0000313" key="8">
    <source>
        <dbReference type="Proteomes" id="UP000717696"/>
    </source>
</evidence>
<dbReference type="SMART" id="SM00356">
    <property type="entry name" value="ZnF_C3H1"/>
    <property type="match status" value="1"/>
</dbReference>
<dbReference type="PROSITE" id="PS50103">
    <property type="entry name" value="ZF_C3H1"/>
    <property type="match status" value="1"/>
</dbReference>